<feature type="transmembrane region" description="Helical" evidence="1">
    <location>
        <begin position="40"/>
        <end position="59"/>
    </location>
</feature>
<name>A0ABU4CAF5_RHOJO</name>
<feature type="transmembrane region" description="Helical" evidence="1">
    <location>
        <begin position="245"/>
        <end position="261"/>
    </location>
</feature>
<organism evidence="2 3">
    <name type="scientific">Rhodococcus jostii</name>
    <dbReference type="NCBI Taxonomy" id="132919"/>
    <lineage>
        <taxon>Bacteria</taxon>
        <taxon>Bacillati</taxon>
        <taxon>Actinomycetota</taxon>
        <taxon>Actinomycetes</taxon>
        <taxon>Mycobacteriales</taxon>
        <taxon>Nocardiaceae</taxon>
        <taxon>Rhodococcus</taxon>
    </lineage>
</organism>
<feature type="transmembrane region" description="Helical" evidence="1">
    <location>
        <begin position="409"/>
        <end position="428"/>
    </location>
</feature>
<accession>A0ABU4CAF5</accession>
<keyword evidence="1" id="KW-0472">Membrane</keyword>
<keyword evidence="1" id="KW-0812">Transmembrane</keyword>
<evidence type="ECO:0000256" key="1">
    <source>
        <dbReference type="SAM" id="Phobius"/>
    </source>
</evidence>
<keyword evidence="3" id="KW-1185">Reference proteome</keyword>
<feature type="transmembrane region" description="Helical" evidence="1">
    <location>
        <begin position="194"/>
        <end position="216"/>
    </location>
</feature>
<dbReference type="Proteomes" id="UP001185737">
    <property type="component" value="Unassembled WGS sequence"/>
</dbReference>
<keyword evidence="1" id="KW-1133">Transmembrane helix</keyword>
<dbReference type="EMBL" id="JAWLKA010000003">
    <property type="protein sequence ID" value="MDV6280283.1"/>
    <property type="molecule type" value="Genomic_DNA"/>
</dbReference>
<proteinExistence type="predicted"/>
<feature type="transmembrane region" description="Helical" evidence="1">
    <location>
        <begin position="163"/>
        <end position="182"/>
    </location>
</feature>
<evidence type="ECO:0000313" key="3">
    <source>
        <dbReference type="Proteomes" id="UP001185737"/>
    </source>
</evidence>
<feature type="transmembrane region" description="Helical" evidence="1">
    <location>
        <begin position="15"/>
        <end position="33"/>
    </location>
</feature>
<feature type="transmembrane region" description="Helical" evidence="1">
    <location>
        <begin position="384"/>
        <end position="403"/>
    </location>
</feature>
<feature type="transmembrane region" description="Helical" evidence="1">
    <location>
        <begin position="125"/>
        <end position="143"/>
    </location>
</feature>
<comment type="caution">
    <text evidence="2">The sequence shown here is derived from an EMBL/GenBank/DDBJ whole genome shotgun (WGS) entry which is preliminary data.</text>
</comment>
<protein>
    <submittedName>
        <fullName evidence="2">Oligosaccharide repeat unit polymerase</fullName>
    </submittedName>
</protein>
<dbReference type="RefSeq" id="WP_317567889.1">
    <property type="nucleotide sequence ID" value="NZ_JAWLKA010000003.1"/>
</dbReference>
<evidence type="ECO:0000313" key="2">
    <source>
        <dbReference type="EMBL" id="MDV6280283.1"/>
    </source>
</evidence>
<gene>
    <name evidence="2" type="ORF">R3Q59_07205</name>
</gene>
<reference evidence="2 3" key="1">
    <citation type="submission" date="2023-10" db="EMBL/GenBank/DDBJ databases">
        <title>Development of a sustainable strategy for remediation of hydrocarbon-contaminated territories based on the waste exchange concept.</title>
        <authorList>
            <person name="Krivoruchko A."/>
        </authorList>
    </citation>
    <scope>NUCLEOTIDE SEQUENCE [LARGE SCALE GENOMIC DNA]</scope>
    <source>
        <strain evidence="2 3">IEGM 60</strain>
    </source>
</reference>
<feature type="transmembrane region" description="Helical" evidence="1">
    <location>
        <begin position="79"/>
        <end position="104"/>
    </location>
</feature>
<feature type="transmembrane region" description="Helical" evidence="1">
    <location>
        <begin position="222"/>
        <end position="238"/>
    </location>
</feature>
<sequence>MTIVDSTVDNSDGNWIYAASSAALCTLRLSAIVAGRIPRLFEAFFWVFGYVFLGLAPLVQMRMLVFPSTTPIVEYAFSGYTAILLLLALIAALIGSSLGGLTAVRNRLKPKTRGEQIVNASRLKVLTTVMVLSGLAYIGLLGSEIFNSRDTLYRARLEVFGEFGNAVVSAYIAMGLLIAFIAQLKFRRQSGRVGFSGSHTAILLVGLVLFVCVNPISSPRFVFGTVLLGVLAAAGWFTSQTRFRWTTMLTILGLVFIFPLMDAFRGSERSFAAVSSIEKSLLDPDFDSYAQTINTVDYVAQFGVAAGRQLLGAVFFWVPRGIWTDKPVGTGQLLGEFKGYRVTNLSAPLPAELYINGGLLLLIVGMIMLGIFIRRWDDVNFKFVAADGTPSILGCALPFYSFIMLRGSLLQSMSFLAVLVVCSMFVATRSPVKATTRREPAVKIPVRNSPRSLY</sequence>
<feature type="transmembrane region" description="Helical" evidence="1">
    <location>
        <begin position="353"/>
        <end position="372"/>
    </location>
</feature>